<dbReference type="PANTHER" id="PTHR42718">
    <property type="entry name" value="MAJOR FACILITATOR SUPERFAMILY MULTIDRUG TRANSPORTER MFSC"/>
    <property type="match status" value="1"/>
</dbReference>
<name>A0ABY3XP49_9ACTN</name>
<keyword evidence="4 9" id="KW-0812">Transmembrane</keyword>
<reference evidence="11 12" key="1">
    <citation type="journal article" date="2023" name="Microbiol. Spectr.">
        <title>Synergy between Genome Mining, Metabolomics, and Bioinformatics Uncovers Antibacterial Chlorinated Carbazole Alkaloids and Their Biosynthetic Gene Cluster from Streptomyces tubbatahanensis sp. nov., a Novel Actinomycete Isolated from Sulu Sea, Philippines.</title>
        <authorList>
            <person name="Tenebro C.P."/>
            <person name="Trono D.J.V.L."/>
            <person name="Balida L.A.P."/>
            <person name="Bayog L.K.A."/>
            <person name="Bruna J.R."/>
            <person name="Sabido E.M."/>
            <person name="Caspe D.P.C."/>
            <person name="de Los Santos E.L.C."/>
            <person name="Saludes J.P."/>
            <person name="Dalisay D.S."/>
        </authorList>
    </citation>
    <scope>NUCLEOTIDE SEQUENCE [LARGE SCALE GENOMIC DNA]</scope>
    <source>
        <strain evidence="11 12">DSD3025</strain>
    </source>
</reference>
<dbReference type="RefSeq" id="WP_242750165.1">
    <property type="nucleotide sequence ID" value="NZ_CP093846.1"/>
</dbReference>
<evidence type="ECO:0000256" key="1">
    <source>
        <dbReference type="ARBA" id="ARBA00004651"/>
    </source>
</evidence>
<dbReference type="EMBL" id="CP093846">
    <property type="protein sequence ID" value="UNS96236.1"/>
    <property type="molecule type" value="Genomic_DNA"/>
</dbReference>
<dbReference type="PROSITE" id="PS50850">
    <property type="entry name" value="MFS"/>
    <property type="match status" value="1"/>
</dbReference>
<feature type="transmembrane region" description="Helical" evidence="9">
    <location>
        <begin position="100"/>
        <end position="119"/>
    </location>
</feature>
<dbReference type="Gene3D" id="1.20.1720.10">
    <property type="entry name" value="Multidrug resistance protein D"/>
    <property type="match status" value="1"/>
</dbReference>
<proteinExistence type="predicted"/>
<dbReference type="Gene3D" id="1.20.1250.20">
    <property type="entry name" value="MFS general substrate transporter like domains"/>
    <property type="match status" value="1"/>
</dbReference>
<feature type="domain" description="Major facilitator superfamily (MFS) profile" evidence="10">
    <location>
        <begin position="34"/>
        <end position="523"/>
    </location>
</feature>
<keyword evidence="6 9" id="KW-0472">Membrane</keyword>
<accession>A0ABY3XP49</accession>
<feature type="transmembrane region" description="Helical" evidence="9">
    <location>
        <begin position="220"/>
        <end position="242"/>
    </location>
</feature>
<evidence type="ECO:0000259" key="10">
    <source>
        <dbReference type="PROSITE" id="PS50850"/>
    </source>
</evidence>
<evidence type="ECO:0000256" key="7">
    <source>
        <dbReference type="ARBA" id="ARBA00023251"/>
    </source>
</evidence>
<keyword evidence="5 9" id="KW-1133">Transmembrane helix</keyword>
<evidence type="ECO:0000313" key="11">
    <source>
        <dbReference type="EMBL" id="UNS96236.1"/>
    </source>
</evidence>
<feature type="transmembrane region" description="Helical" evidence="9">
    <location>
        <begin position="287"/>
        <end position="308"/>
    </location>
</feature>
<keyword evidence="12" id="KW-1185">Reference proteome</keyword>
<feature type="transmembrane region" description="Helical" evidence="9">
    <location>
        <begin position="495"/>
        <end position="516"/>
    </location>
</feature>
<dbReference type="CDD" id="cd17321">
    <property type="entry name" value="MFS_MMR_MDR_like"/>
    <property type="match status" value="1"/>
</dbReference>
<keyword evidence="3" id="KW-1003">Cell membrane</keyword>
<feature type="transmembrane region" description="Helical" evidence="9">
    <location>
        <begin position="328"/>
        <end position="347"/>
    </location>
</feature>
<feature type="compositionally biased region" description="Gly residues" evidence="8">
    <location>
        <begin position="639"/>
        <end position="657"/>
    </location>
</feature>
<dbReference type="SUPFAM" id="SSF103473">
    <property type="entry name" value="MFS general substrate transporter"/>
    <property type="match status" value="1"/>
</dbReference>
<organism evidence="11 12">
    <name type="scientific">Streptomyces tubbatahanensis</name>
    <dbReference type="NCBI Taxonomy" id="2923272"/>
    <lineage>
        <taxon>Bacteria</taxon>
        <taxon>Bacillati</taxon>
        <taxon>Actinomycetota</taxon>
        <taxon>Actinomycetes</taxon>
        <taxon>Kitasatosporales</taxon>
        <taxon>Streptomycetaceae</taxon>
        <taxon>Streptomyces</taxon>
    </lineage>
</organism>
<dbReference type="InterPro" id="IPR036259">
    <property type="entry name" value="MFS_trans_sf"/>
</dbReference>
<dbReference type="PRINTS" id="PR01036">
    <property type="entry name" value="TCRTETB"/>
</dbReference>
<evidence type="ECO:0000256" key="2">
    <source>
        <dbReference type="ARBA" id="ARBA00022448"/>
    </source>
</evidence>
<feature type="transmembrane region" description="Helical" evidence="9">
    <location>
        <begin position="379"/>
        <end position="400"/>
    </location>
</feature>
<feature type="region of interest" description="Disordered" evidence="8">
    <location>
        <begin position="528"/>
        <end position="682"/>
    </location>
</feature>
<evidence type="ECO:0000256" key="8">
    <source>
        <dbReference type="SAM" id="MobiDB-lite"/>
    </source>
</evidence>
<keyword evidence="2" id="KW-0813">Transport</keyword>
<feature type="region of interest" description="Disordered" evidence="8">
    <location>
        <begin position="1"/>
        <end position="23"/>
    </location>
</feature>
<dbReference type="PANTHER" id="PTHR42718:SF47">
    <property type="entry name" value="METHYL VIOLOGEN RESISTANCE PROTEIN SMVA"/>
    <property type="match status" value="1"/>
</dbReference>
<dbReference type="InterPro" id="IPR020846">
    <property type="entry name" value="MFS_dom"/>
</dbReference>
<feature type="transmembrane region" description="Helical" evidence="9">
    <location>
        <begin position="184"/>
        <end position="208"/>
    </location>
</feature>
<comment type="subcellular location">
    <subcellularLocation>
        <location evidence="1">Cell membrane</location>
        <topology evidence="1">Multi-pass membrane protein</topology>
    </subcellularLocation>
</comment>
<feature type="compositionally biased region" description="Gly residues" evidence="8">
    <location>
        <begin position="528"/>
        <end position="613"/>
    </location>
</feature>
<feature type="transmembrane region" description="Helical" evidence="9">
    <location>
        <begin position="32"/>
        <end position="58"/>
    </location>
</feature>
<evidence type="ECO:0000256" key="6">
    <source>
        <dbReference type="ARBA" id="ARBA00023136"/>
    </source>
</evidence>
<feature type="transmembrane region" description="Helical" evidence="9">
    <location>
        <begin position="125"/>
        <end position="146"/>
    </location>
</feature>
<dbReference type="Proteomes" id="UP001202244">
    <property type="component" value="Chromosome"/>
</dbReference>
<sequence>MSGTTTATARQAADVPEGGADSRGPVGQANRWVVLVVLCASLLVVAVDATVLHVAVPAVSEDLRPGSIELLWIVDAYPLVCASLLILFGTLGDKIGTRRVLLFGYTFFAVASALAAYAHTAGVLIGARALLGVGGAMIMPATLSILRQVFPDRRERALAVGIWSAVAAVGAAVGPLVGGALLEHFWWGSVFLINLPLMAVGLPLGRWLLPESVTGSEGPWDVLGALMAAAGLFGVILGVKQAGGGEPLSPLCWLPLAVGAALITLFVRRQRRRTQPLIDFGTLTRAAFGTSVGCIVLTVLALVGLALIAAQYLQLVLGLSPLETGLRLLPLSVAAIAAGLLGSRLLALLGPRTMVALGFVATAVAVLCLLGVGQHDRPGLLVGGFVLLGFGLETTLFGCYESMLSEAPAEQSGGAAAVGETAYQLGAGIGIALLGSVMNAAYGPGVRDAADRFGIPGGDGADASHSLGEAYGVADRLGGGTGAALKEAARASFVTGLHVTLLVSAALLFLGALAALRLPRHMEGAGAGQNGLPGVGQDGAPGVGQDGVPGVGEDGLPGVGQDGVPGVGEDGAPGVGQDGLPGVGQDGAPGVGEDGLPGAGQDGLPGVGEGGASRVGEDASPGAGEGGASRVGEDASPGVGEGGTSRVGQGGLPGAGEDGASRAGEGGVQAGGRPLSWGVTRS</sequence>
<keyword evidence="7" id="KW-0046">Antibiotic resistance</keyword>
<feature type="transmembrane region" description="Helical" evidence="9">
    <location>
        <begin position="354"/>
        <end position="373"/>
    </location>
</feature>
<dbReference type="InterPro" id="IPR011701">
    <property type="entry name" value="MFS"/>
</dbReference>
<evidence type="ECO:0000256" key="4">
    <source>
        <dbReference type="ARBA" id="ARBA00022692"/>
    </source>
</evidence>
<gene>
    <name evidence="11" type="ORF">MMF93_06760</name>
</gene>
<evidence type="ECO:0000256" key="3">
    <source>
        <dbReference type="ARBA" id="ARBA00022475"/>
    </source>
</evidence>
<protein>
    <submittedName>
        <fullName evidence="11">MFS transporter</fullName>
    </submittedName>
</protein>
<feature type="transmembrane region" description="Helical" evidence="9">
    <location>
        <begin position="70"/>
        <end position="88"/>
    </location>
</feature>
<evidence type="ECO:0000256" key="5">
    <source>
        <dbReference type="ARBA" id="ARBA00022989"/>
    </source>
</evidence>
<feature type="transmembrane region" description="Helical" evidence="9">
    <location>
        <begin position="158"/>
        <end position="178"/>
    </location>
</feature>
<dbReference type="Pfam" id="PF07690">
    <property type="entry name" value="MFS_1"/>
    <property type="match status" value="1"/>
</dbReference>
<feature type="transmembrane region" description="Helical" evidence="9">
    <location>
        <begin position="248"/>
        <end position="267"/>
    </location>
</feature>
<evidence type="ECO:0000313" key="12">
    <source>
        <dbReference type="Proteomes" id="UP001202244"/>
    </source>
</evidence>
<evidence type="ECO:0000256" key="9">
    <source>
        <dbReference type="SAM" id="Phobius"/>
    </source>
</evidence>